<dbReference type="Proteomes" id="UP000283589">
    <property type="component" value="Unassembled WGS sequence"/>
</dbReference>
<dbReference type="RefSeq" id="WP_118258925.1">
    <property type="nucleotide sequence ID" value="NZ_CALBWO010000070.1"/>
</dbReference>
<protein>
    <submittedName>
        <fullName evidence="1">DUF4843 domain-containing protein</fullName>
    </submittedName>
</protein>
<name>A0A412X3L4_9BACT</name>
<dbReference type="Pfam" id="PF16132">
    <property type="entry name" value="DUF4843"/>
    <property type="match status" value="1"/>
</dbReference>
<reference evidence="1 2" key="1">
    <citation type="submission" date="2018-08" db="EMBL/GenBank/DDBJ databases">
        <title>A genome reference for cultivated species of the human gut microbiota.</title>
        <authorList>
            <person name="Zou Y."/>
            <person name="Xue W."/>
            <person name="Luo G."/>
        </authorList>
    </citation>
    <scope>NUCLEOTIDE SEQUENCE [LARGE SCALE GENOMIC DNA]</scope>
    <source>
        <strain evidence="1 2">AF14-49</strain>
    </source>
</reference>
<organism evidence="1 2">
    <name type="scientific">Butyricimonas virosa</name>
    <dbReference type="NCBI Taxonomy" id="544645"/>
    <lineage>
        <taxon>Bacteria</taxon>
        <taxon>Pseudomonadati</taxon>
        <taxon>Bacteroidota</taxon>
        <taxon>Bacteroidia</taxon>
        <taxon>Bacteroidales</taxon>
        <taxon>Odoribacteraceae</taxon>
        <taxon>Butyricimonas</taxon>
    </lineage>
</organism>
<evidence type="ECO:0000313" key="2">
    <source>
        <dbReference type="Proteomes" id="UP000283589"/>
    </source>
</evidence>
<proteinExistence type="predicted"/>
<dbReference type="STRING" id="1121130.GCA_000519105_00791"/>
<comment type="caution">
    <text evidence="1">The sequence shown here is derived from an EMBL/GenBank/DDBJ whole genome shotgun (WGS) entry which is preliminary data.</text>
</comment>
<dbReference type="EMBL" id="QRZA01000004">
    <property type="protein sequence ID" value="RGV35305.1"/>
    <property type="molecule type" value="Genomic_DNA"/>
</dbReference>
<dbReference type="InterPro" id="IPR032299">
    <property type="entry name" value="DUF4843"/>
</dbReference>
<sequence length="274" mass="31268">MKGILIFLGVVLLCWSCEEDKLDLYKGEGSVYFCYPKVTSEVSNVYMDTTIFSFAMYNVQDTVVRLSVKALGDMVNHERRFKVQVESTTAIAGMNYDELQSEYILPKDSVYGEVPIHIYREGLSDTTVSIELRLVANEYFQQDLPRKIVDKDTIDITRHVLMFTSKLTQPSMWMPSFLGYFSEVKFNFFNQEMGFEPGDWFSSDNEIKSSIGNKMLIANVYFANYLNAIIEAGDPTKMPQDPGNPNEADKGYMTFPNVMIPEDWPAASELSTNH</sequence>
<evidence type="ECO:0000313" key="1">
    <source>
        <dbReference type="EMBL" id="RGV35305.1"/>
    </source>
</evidence>
<gene>
    <name evidence="1" type="ORF">DWW18_04320</name>
</gene>
<accession>A0A412X3L4</accession>
<dbReference type="AlphaFoldDB" id="A0A412X3L4"/>